<dbReference type="KEGG" id="jeo:JMA_18950"/>
<proteinExistence type="predicted"/>
<reference evidence="1 2" key="1">
    <citation type="submission" date="2014-08" db="EMBL/GenBank/DDBJ databases">
        <title>Complete genome of a marine bacteria Jeotgalibacillus malaysiensis.</title>
        <authorList>
            <person name="Yaakop A.S."/>
            <person name="Chan K.-G."/>
            <person name="Goh K.M."/>
        </authorList>
    </citation>
    <scope>NUCLEOTIDE SEQUENCE [LARGE SCALE GENOMIC DNA]</scope>
    <source>
        <strain evidence="1 2">D5</strain>
    </source>
</reference>
<accession>A0A0B5ARD9</accession>
<keyword evidence="2" id="KW-1185">Reference proteome</keyword>
<dbReference type="EMBL" id="CP009416">
    <property type="protein sequence ID" value="AJD91212.1"/>
    <property type="molecule type" value="Genomic_DNA"/>
</dbReference>
<gene>
    <name evidence="1" type="ORF">JMA_18950</name>
</gene>
<evidence type="ECO:0000313" key="2">
    <source>
        <dbReference type="Proteomes" id="UP000031449"/>
    </source>
</evidence>
<protein>
    <submittedName>
        <fullName evidence="1">Uncharacterized protein</fullName>
    </submittedName>
</protein>
<dbReference type="AlphaFoldDB" id="A0A0B5ARD9"/>
<evidence type="ECO:0000313" key="1">
    <source>
        <dbReference type="EMBL" id="AJD91212.1"/>
    </source>
</evidence>
<dbReference type="Proteomes" id="UP000031449">
    <property type="component" value="Chromosome"/>
</dbReference>
<name>A0A0B5ARD9_9BACL</name>
<dbReference type="BioCyc" id="JESP1508404:G14D9-11150-MONOMER"/>
<sequence length="42" mass="4525">MRKTVVVPAQLMTAASGDALFSYVGERRLSIAMNVAKQKTAN</sequence>
<dbReference type="HOGENOM" id="CLU_3252732_0_0_9"/>
<organism evidence="1 2">
    <name type="scientific">Jeotgalibacillus malaysiensis</name>
    <dbReference type="NCBI Taxonomy" id="1508404"/>
    <lineage>
        <taxon>Bacteria</taxon>
        <taxon>Bacillati</taxon>
        <taxon>Bacillota</taxon>
        <taxon>Bacilli</taxon>
        <taxon>Bacillales</taxon>
        <taxon>Caryophanaceae</taxon>
        <taxon>Jeotgalibacillus</taxon>
    </lineage>
</organism>